<proteinExistence type="inferred from homology"/>
<dbReference type="GO" id="GO:0006072">
    <property type="term" value="P:glycerol-3-phosphate metabolic process"/>
    <property type="evidence" value="ECO:0007669"/>
    <property type="project" value="TreeGrafter"/>
</dbReference>
<accession>A0AAU9JXG2</accession>
<dbReference type="GO" id="GO:0004366">
    <property type="term" value="F:glycerol-3-phosphate O-acyltransferase activity"/>
    <property type="evidence" value="ECO:0007669"/>
    <property type="project" value="TreeGrafter"/>
</dbReference>
<protein>
    <recommendedName>
        <fullName evidence="6">Phospholipid/glycerol acyltransferase domain-containing protein</fullName>
    </recommendedName>
</protein>
<dbReference type="CDD" id="cd09071">
    <property type="entry name" value="FAR_C"/>
    <property type="match status" value="1"/>
</dbReference>
<dbReference type="GO" id="GO:0012505">
    <property type="term" value="C:endomembrane system"/>
    <property type="evidence" value="ECO:0007669"/>
    <property type="project" value="UniProtKB-SubCell"/>
</dbReference>
<comment type="subcellular location">
    <subcellularLocation>
        <location evidence="1">Endomembrane system</location>
        <topology evidence="1">Peripheral membrane protein</topology>
    </subcellularLocation>
</comment>
<comment type="caution">
    <text evidence="7">The sequence shown here is derived from an EMBL/GenBank/DDBJ whole genome shotgun (WGS) entry which is preliminary data.</text>
</comment>
<dbReference type="GO" id="GO:0006631">
    <property type="term" value="P:fatty acid metabolic process"/>
    <property type="evidence" value="ECO:0007669"/>
    <property type="project" value="TreeGrafter"/>
</dbReference>
<dbReference type="InterPro" id="IPR045520">
    <property type="entry name" value="GPAT/DHAPAT_C"/>
</dbReference>
<gene>
    <name evidence="7" type="ORF">BSTOLATCC_MIC53599</name>
</gene>
<keyword evidence="8" id="KW-1185">Reference proteome</keyword>
<dbReference type="AlphaFoldDB" id="A0AAU9JXG2"/>
<evidence type="ECO:0000256" key="2">
    <source>
        <dbReference type="ARBA" id="ARBA00007937"/>
    </source>
</evidence>
<evidence type="ECO:0000259" key="6">
    <source>
        <dbReference type="SMART" id="SM00563"/>
    </source>
</evidence>
<name>A0AAU9JXG2_9CILI</name>
<dbReference type="EMBL" id="CAJZBQ010000053">
    <property type="protein sequence ID" value="CAG9331531.1"/>
    <property type="molecule type" value="Genomic_DNA"/>
</dbReference>
<dbReference type="Pfam" id="PF19277">
    <property type="entry name" value="GPAT_C"/>
    <property type="match status" value="1"/>
</dbReference>
<comment type="similarity">
    <text evidence="2">Belongs to the GPAT/DAPAT family.</text>
</comment>
<dbReference type="GO" id="GO:0019432">
    <property type="term" value="P:triglyceride biosynthetic process"/>
    <property type="evidence" value="ECO:0007669"/>
    <property type="project" value="TreeGrafter"/>
</dbReference>
<sequence length="1122" mass="129482">MIDSFYEGKNVFLTGCTGFVGKVLLEKILYSLPRINKVYVLIRTKKGSSTEERFKKEIFDSLCFDRLRAREPNFDEFMKEKLVPIAGDMLKDGLDLSPEDFQELTQNVNIIINSAASVDFNQRLDMALQINTFGSLRVLALGKACRNLISYVQVSTAYVNCDKRGWVDEKFYPLQTNPRALLAELVAIPIEEIERRTPGIIGSYPNTYTFTKNLAEQLIALERENLPICVVRPSIIGASWKEPVPGWIDSVSAAATFYLAGGLGLLRVTVGKKNYVGDQIPVDIVINSIIAASVFLCKPGQIYAMHAGSSARNPITWISVTNIVQAYWRKNPSEKAFGICNFRFVENPKVYEMVRFFQRKLPIWAFTKYAQITKSPGLLKQAGRFNKFLSREKLISDSFSYFTCNEWVFSTQHSVDMMKIMTEEERQTFDLDIAKMDWRLYLSNFTYGLQRFILKEYVDTPVSEHSRDLVLDYRGSKYFSDVNWSLSHGEIFKITSFKEMKGLILNSQRVQSVIKELNAKDLKDKIDHSYRAKSIINKMLCDMRMPMVRFFGWALRKIWRRLYEKIVVDQNSLNMLKEYRSDSDGPLVLIPSHRSYLDFLIVSYVLFSYDIRVPYIAAAEEFKNIRIINHLLKMTGAFFIRRKVQGDPLYAAILTEYMHNLLKEQQIVEFFIEGTRSRTGKTLHPKFGLLSICTEAFFDKKVPNVNFVPVTINYERVLEGETFPFELLGEEKVKESLSRIMKSSKIINTNLGKIFFEIGKPISLKDYIKTVDLDPYNNKDHRDIINRNLGYDIVYQIQDLIMVMPTSIVASVMLMHRRKVLEDELIAKSEWIRDEIKARGYKVGMNDGSGQGAVRNAVHHLSQALTHKKDLFEPSVMMKTDYKNILLMSYYRNALYHIFSMESVCACALFSFGQKLAWEEGINQTRVMEEIRFLSSILASEFISRENSTKETAFLATLENMKKRGFIEEIGDKFRIKKTGELGITFLCSLLWPIIDSYWVTLMFTLALYTRKNLTPEKVIQSIQWFAENMYEERMLGFYEACSLENMKNAVKSYEMMGVIQKTERNGATVIELTEKYADEASVQELVDHVGNFRKATLTGIVTPKEELRRLLISEFPEMPKL</sequence>
<keyword evidence="3" id="KW-0808">Transferase</keyword>
<dbReference type="InterPro" id="IPR022284">
    <property type="entry name" value="GPAT/DHAPAT"/>
</dbReference>
<evidence type="ECO:0000256" key="3">
    <source>
        <dbReference type="ARBA" id="ARBA00022679"/>
    </source>
</evidence>
<evidence type="ECO:0000256" key="1">
    <source>
        <dbReference type="ARBA" id="ARBA00004184"/>
    </source>
</evidence>
<dbReference type="SUPFAM" id="SSF51735">
    <property type="entry name" value="NAD(P)-binding Rossmann-fold domains"/>
    <property type="match status" value="1"/>
</dbReference>
<evidence type="ECO:0000313" key="8">
    <source>
        <dbReference type="Proteomes" id="UP001162131"/>
    </source>
</evidence>
<dbReference type="InterPro" id="IPR033640">
    <property type="entry name" value="FAR_C"/>
</dbReference>
<dbReference type="Pfam" id="PF07993">
    <property type="entry name" value="NAD_binding_4"/>
    <property type="match status" value="1"/>
</dbReference>
<dbReference type="Pfam" id="PF01553">
    <property type="entry name" value="Acyltransferase"/>
    <property type="match status" value="1"/>
</dbReference>
<dbReference type="Proteomes" id="UP001162131">
    <property type="component" value="Unassembled WGS sequence"/>
</dbReference>
<dbReference type="CDD" id="cd05236">
    <property type="entry name" value="FAR-N_SDR_e"/>
    <property type="match status" value="1"/>
</dbReference>
<dbReference type="InterPro" id="IPR036291">
    <property type="entry name" value="NAD(P)-bd_dom_sf"/>
</dbReference>
<dbReference type="InterPro" id="IPR041728">
    <property type="entry name" value="GPAT/DHAPAT_LPLAT"/>
</dbReference>
<dbReference type="SMART" id="SM00563">
    <property type="entry name" value="PlsC"/>
    <property type="match status" value="1"/>
</dbReference>
<dbReference type="CDD" id="cd07993">
    <property type="entry name" value="LPLAT_DHAPAT-like"/>
    <property type="match status" value="1"/>
</dbReference>
<dbReference type="InterPro" id="IPR013120">
    <property type="entry name" value="FAR_NAD-bd"/>
</dbReference>
<dbReference type="PANTHER" id="PTHR12563:SF17">
    <property type="entry name" value="DIHYDROXYACETONE PHOSPHATE ACYLTRANSFERASE"/>
    <property type="match status" value="1"/>
</dbReference>
<dbReference type="PANTHER" id="PTHR12563">
    <property type="entry name" value="GLYCEROL-3-PHOSPHATE ACYLTRANSFERASE"/>
    <property type="match status" value="1"/>
</dbReference>
<evidence type="ECO:0000313" key="7">
    <source>
        <dbReference type="EMBL" id="CAG9331531.1"/>
    </source>
</evidence>
<dbReference type="Pfam" id="PF03015">
    <property type="entry name" value="Sterile"/>
    <property type="match status" value="1"/>
</dbReference>
<keyword evidence="5" id="KW-0012">Acyltransferase</keyword>
<reference evidence="7" key="1">
    <citation type="submission" date="2021-09" db="EMBL/GenBank/DDBJ databases">
        <authorList>
            <consortium name="AG Swart"/>
            <person name="Singh M."/>
            <person name="Singh A."/>
            <person name="Seah K."/>
            <person name="Emmerich C."/>
        </authorList>
    </citation>
    <scope>NUCLEOTIDE SEQUENCE</scope>
    <source>
        <strain evidence="7">ATCC30299</strain>
    </source>
</reference>
<feature type="domain" description="Phospholipid/glycerol acyltransferase" evidence="6">
    <location>
        <begin position="587"/>
        <end position="715"/>
    </location>
</feature>
<dbReference type="Gene3D" id="3.40.50.720">
    <property type="entry name" value="NAD(P)-binding Rossmann-like Domain"/>
    <property type="match status" value="1"/>
</dbReference>
<dbReference type="GO" id="GO:0031966">
    <property type="term" value="C:mitochondrial membrane"/>
    <property type="evidence" value="ECO:0007669"/>
    <property type="project" value="TreeGrafter"/>
</dbReference>
<dbReference type="GO" id="GO:0008654">
    <property type="term" value="P:phospholipid biosynthetic process"/>
    <property type="evidence" value="ECO:0007669"/>
    <property type="project" value="TreeGrafter"/>
</dbReference>
<organism evidence="7 8">
    <name type="scientific">Blepharisma stoltei</name>
    <dbReference type="NCBI Taxonomy" id="1481888"/>
    <lineage>
        <taxon>Eukaryota</taxon>
        <taxon>Sar</taxon>
        <taxon>Alveolata</taxon>
        <taxon>Ciliophora</taxon>
        <taxon>Postciliodesmatophora</taxon>
        <taxon>Heterotrichea</taxon>
        <taxon>Heterotrichida</taxon>
        <taxon>Blepharismidae</taxon>
        <taxon>Blepharisma</taxon>
    </lineage>
</organism>
<evidence type="ECO:0000256" key="4">
    <source>
        <dbReference type="ARBA" id="ARBA00023136"/>
    </source>
</evidence>
<evidence type="ECO:0000256" key="5">
    <source>
        <dbReference type="ARBA" id="ARBA00023315"/>
    </source>
</evidence>
<dbReference type="SUPFAM" id="SSF69593">
    <property type="entry name" value="Glycerol-3-phosphate (1)-acyltransferase"/>
    <property type="match status" value="1"/>
</dbReference>
<dbReference type="FunFam" id="3.40.50.720:FF:000458">
    <property type="entry name" value="Fatty acyl-CoA reductase"/>
    <property type="match status" value="1"/>
</dbReference>
<dbReference type="InterPro" id="IPR002123">
    <property type="entry name" value="Plipid/glycerol_acylTrfase"/>
</dbReference>
<keyword evidence="4" id="KW-0472">Membrane</keyword>